<evidence type="ECO:0000256" key="9">
    <source>
        <dbReference type="ARBA" id="ARBA00023125"/>
    </source>
</evidence>
<dbReference type="GO" id="GO:0003677">
    <property type="term" value="F:DNA binding"/>
    <property type="evidence" value="ECO:0007669"/>
    <property type="project" value="UniProtKB-KW"/>
</dbReference>
<dbReference type="Pfam" id="PF18766">
    <property type="entry name" value="SWI2_SNF2"/>
    <property type="match status" value="1"/>
</dbReference>
<evidence type="ECO:0000256" key="8">
    <source>
        <dbReference type="ARBA" id="ARBA00022840"/>
    </source>
</evidence>
<comment type="catalytic activity">
    <reaction evidence="1 10">
        <text>Endonucleolytic cleavage of DNA to give random double-stranded fragments with terminal 5'-phosphates, ATP is simultaneously hydrolyzed.</text>
        <dbReference type="EC" id="3.1.21.3"/>
    </reaction>
</comment>
<evidence type="ECO:0000259" key="11">
    <source>
        <dbReference type="PROSITE" id="PS51192"/>
    </source>
</evidence>
<keyword evidence="4 10" id="KW-0547">Nucleotide-binding</keyword>
<dbReference type="Gene3D" id="3.90.1570.50">
    <property type="match status" value="1"/>
</dbReference>
<evidence type="ECO:0000256" key="5">
    <source>
        <dbReference type="ARBA" id="ARBA00022747"/>
    </source>
</evidence>
<dbReference type="EC" id="3.1.21.3" evidence="10"/>
<comment type="subunit">
    <text evidence="10">The type I restriction/modification system is composed of three polypeptides R, M and S.</text>
</comment>
<dbReference type="CDD" id="cd18800">
    <property type="entry name" value="SF2_C_EcoR124I-like"/>
    <property type="match status" value="1"/>
</dbReference>
<proteinExistence type="inferred from homology"/>
<evidence type="ECO:0000256" key="4">
    <source>
        <dbReference type="ARBA" id="ARBA00022741"/>
    </source>
</evidence>
<keyword evidence="9 10" id="KW-0238">DNA-binding</keyword>
<dbReference type="PANTHER" id="PTHR30195">
    <property type="entry name" value="TYPE I SITE-SPECIFIC DEOXYRIBONUCLEASE PROTEIN SUBUNIT M AND R"/>
    <property type="match status" value="1"/>
</dbReference>
<feature type="domain" description="Helicase ATP-binding" evidence="11">
    <location>
        <begin position="330"/>
        <end position="503"/>
    </location>
</feature>
<dbReference type="RefSeq" id="WP_144304554.1">
    <property type="nucleotide sequence ID" value="NZ_QMIE01000026.1"/>
</dbReference>
<evidence type="ECO:0000256" key="1">
    <source>
        <dbReference type="ARBA" id="ARBA00000851"/>
    </source>
</evidence>
<dbReference type="InterPro" id="IPR004473">
    <property type="entry name" value="Restrct_endonuc_typeI_HsdR"/>
</dbReference>
<dbReference type="Pfam" id="PF04313">
    <property type="entry name" value="HSDR_N"/>
    <property type="match status" value="1"/>
</dbReference>
<comment type="caution">
    <text evidence="12">The sequence shown here is derived from an EMBL/GenBank/DDBJ whole genome shotgun (WGS) entry which is preliminary data.</text>
</comment>
<evidence type="ECO:0000313" key="12">
    <source>
        <dbReference type="EMBL" id="TVM14228.1"/>
    </source>
</evidence>
<evidence type="ECO:0000256" key="7">
    <source>
        <dbReference type="ARBA" id="ARBA00022801"/>
    </source>
</evidence>
<keyword evidence="6 12" id="KW-0255">Endonuclease</keyword>
<dbReference type="InterPro" id="IPR007409">
    <property type="entry name" value="Restrct_endonuc_type1_HsdR_N"/>
</dbReference>
<keyword evidence="13" id="KW-1185">Reference proteome</keyword>
<dbReference type="Pfam" id="PF22679">
    <property type="entry name" value="T1R_D3-like"/>
    <property type="match status" value="1"/>
</dbReference>
<dbReference type="PANTHER" id="PTHR30195:SF15">
    <property type="entry name" value="TYPE I RESTRICTION ENZYME HINDI ENDONUCLEASE SUBUNIT"/>
    <property type="match status" value="1"/>
</dbReference>
<dbReference type="InterPro" id="IPR051268">
    <property type="entry name" value="Type-I_R_enzyme_R_subunit"/>
</dbReference>
<keyword evidence="3" id="KW-0540">Nuclease</keyword>
<gene>
    <name evidence="12" type="ORF">DPQ33_17700</name>
</gene>
<keyword evidence="5 10" id="KW-0680">Restriction system</keyword>
<name>A0A7M3MAP2_9BACT</name>
<reference evidence="12 13" key="1">
    <citation type="submission" date="2018-06" db="EMBL/GenBank/DDBJ databases">
        <title>Complete genome of Desulfovibrio indonesiensis P37SLT.</title>
        <authorList>
            <person name="Crispim J.S."/>
            <person name="Vidigal P.M.P."/>
            <person name="Silva L.C.F."/>
            <person name="Laguardia C.N."/>
            <person name="Araujo L.C."/>
            <person name="Dias R.S."/>
            <person name="Sousa M.P."/>
            <person name="Paula S.O."/>
            <person name="Silva C."/>
        </authorList>
    </citation>
    <scope>NUCLEOTIDE SEQUENCE [LARGE SCALE GENOMIC DNA]</scope>
    <source>
        <strain evidence="12 13">P37SLT</strain>
    </source>
</reference>
<dbReference type="AlphaFoldDB" id="A0A7M3MAP2"/>
<dbReference type="CDD" id="cd22332">
    <property type="entry name" value="HsdR_N"/>
    <property type="match status" value="1"/>
</dbReference>
<keyword evidence="8 10" id="KW-0067">ATP-binding</keyword>
<evidence type="ECO:0000256" key="2">
    <source>
        <dbReference type="ARBA" id="ARBA00008598"/>
    </source>
</evidence>
<keyword evidence="7 10" id="KW-0378">Hydrolase</keyword>
<dbReference type="SMART" id="SM00487">
    <property type="entry name" value="DEXDc"/>
    <property type="match status" value="1"/>
</dbReference>
<dbReference type="EMBL" id="QMIE01000026">
    <property type="protein sequence ID" value="TVM14228.1"/>
    <property type="molecule type" value="Genomic_DNA"/>
</dbReference>
<comment type="similarity">
    <text evidence="2 10">Belongs to the HsdR family.</text>
</comment>
<dbReference type="InterPro" id="IPR014001">
    <property type="entry name" value="Helicase_ATP-bd"/>
</dbReference>
<evidence type="ECO:0000313" key="13">
    <source>
        <dbReference type="Proteomes" id="UP000448292"/>
    </source>
</evidence>
<sequence length="1096" mass="125258">MHQTPETKEEYSAKIPALQVLSNLGWSYLSPSECLGKRGSNREVLLKDELVRALQTRRFEWDGQWHSLSTNAIEQIVRELSTPGLNEGLLTANERIYDKLILGVTVKEFIGGKPVQPTIPIIDWNTPENNLFHVTEEMEVISSGGTHKRIPDLVCFVNGIPLVVIEAKRPESGNPNKSMLDEGISQSIRNQKHDEIPQLFCYAQLLLAVSNTDGRYATTMTPKKFWSKWREEELEDAVFHQVKNKPLADEVKKAIFADRPAAMRSFFESLWSQDMLPSDQDRLLVSLLGKERLLEIIRYFIIFDQRVGKIVARYQQAFGIKSMLDRVKRLDKRGGREGGVIWHTTGSGKSFTMVYLTKALLMEPELRDCRVIIVTDRVDLEKQLSKVFLTSGAFGSVIATKKEGEKAKARTGRDLAHRIGKGNERIIFTINAKFNTASKLPECYNPSDKIIVLVDEGHRSQGGETHERMRKSLPNASYIAFTGTPLLKDDKTQNKFGPIIHAYTMQRAVEDGTVTPLLYEERRPELDVNESAIDNWFDKITARLTEEQRTDLKRKFANKGAIYGSENRIELIAWDIATHFADNIKALGMGLKGQLATDSKLNAIRFKKYLDQTGLVTSAVVISPPDTREGHSEVDESTLPEVQQWYKDTVGNSSNAEQYERDVIESFASDDGVDILIVVDKLLTGFDEPRNTVLYIDKPLKEHNLLQAIARVNRLHEAKDYGLLIDYRGILKELDTTLKQYQDLQERTQGGYDVDDIEGLYHQVSTEYKQLPEHYKKLWSFFKDVKNKHDLEQYRQVLMPSYTEDDEGTSIDTRQKVREDFYQALTEFGLCLKIALSSRSFYEDGSFSERDILGYKKDLRFFTNLRKIARQDAQETVDYSAYEEQIRRLVDKHVVGESIHESEGMIAIDEITQEDPKEWSKEKTRNETDIIRTRVKKTIEQKLGDDPYAQKVFSELLREAISQAEKMFDHPFKQYTLLKEFEEQVNSRSVAGIPDELEESETAKAYYGTFRLVLGDDHFETIAPAEKNQLIEEAKTIDSIVSNAVAEHSLNPQSMEASIKTGILPRLFKVMGLEKAKDVIEHIIQITRVRLAHGNE</sequence>
<dbReference type="InterPro" id="IPR055180">
    <property type="entry name" value="HsdR_RecA-like_helicase_dom_2"/>
</dbReference>
<dbReference type="OrthoDB" id="9758243at2"/>
<dbReference type="GO" id="GO:0009035">
    <property type="term" value="F:type I site-specific deoxyribonuclease activity"/>
    <property type="evidence" value="ECO:0007669"/>
    <property type="project" value="UniProtKB-EC"/>
</dbReference>
<dbReference type="NCBIfam" id="TIGR00348">
    <property type="entry name" value="hsdR"/>
    <property type="match status" value="1"/>
</dbReference>
<dbReference type="CDD" id="cd18030">
    <property type="entry name" value="DEXHc_RE_I_HsdR"/>
    <property type="match status" value="1"/>
</dbReference>
<organism evidence="12 13">
    <name type="scientific">Oceanidesulfovibrio indonesiensis</name>
    <dbReference type="NCBI Taxonomy" id="54767"/>
    <lineage>
        <taxon>Bacteria</taxon>
        <taxon>Pseudomonadati</taxon>
        <taxon>Thermodesulfobacteriota</taxon>
        <taxon>Desulfovibrionia</taxon>
        <taxon>Desulfovibrionales</taxon>
        <taxon>Desulfovibrionaceae</taxon>
        <taxon>Oceanidesulfovibrio</taxon>
    </lineage>
</organism>
<protein>
    <recommendedName>
        <fullName evidence="10">Type I restriction enzyme endonuclease subunit</fullName>
        <shortName evidence="10">R protein</shortName>
        <ecNumber evidence="10">3.1.21.3</ecNumber>
    </recommendedName>
</protein>
<comment type="function">
    <text evidence="10">Subunit R is required for both nuclease and ATPase activities, but not for modification.</text>
</comment>
<dbReference type="Gene3D" id="3.40.50.300">
    <property type="entry name" value="P-loop containing nucleotide triphosphate hydrolases"/>
    <property type="match status" value="2"/>
</dbReference>
<accession>A0A7M3MAP2</accession>
<evidence type="ECO:0000256" key="3">
    <source>
        <dbReference type="ARBA" id="ARBA00022722"/>
    </source>
</evidence>
<dbReference type="PROSITE" id="PS51192">
    <property type="entry name" value="HELICASE_ATP_BIND_1"/>
    <property type="match status" value="1"/>
</dbReference>
<dbReference type="SUPFAM" id="SSF52540">
    <property type="entry name" value="P-loop containing nucleoside triphosphate hydrolases"/>
    <property type="match status" value="2"/>
</dbReference>
<evidence type="ECO:0000256" key="10">
    <source>
        <dbReference type="RuleBase" id="RU364115"/>
    </source>
</evidence>
<dbReference type="Proteomes" id="UP000448292">
    <property type="component" value="Unassembled WGS sequence"/>
</dbReference>
<dbReference type="GO" id="GO:0009307">
    <property type="term" value="P:DNA restriction-modification system"/>
    <property type="evidence" value="ECO:0007669"/>
    <property type="project" value="UniProtKB-KW"/>
</dbReference>
<dbReference type="InterPro" id="IPR040980">
    <property type="entry name" value="SWI2_SNF2"/>
</dbReference>
<evidence type="ECO:0000256" key="6">
    <source>
        <dbReference type="ARBA" id="ARBA00022759"/>
    </source>
</evidence>
<dbReference type="GO" id="GO:0005524">
    <property type="term" value="F:ATP binding"/>
    <property type="evidence" value="ECO:0007669"/>
    <property type="project" value="UniProtKB-KW"/>
</dbReference>
<dbReference type="InterPro" id="IPR027417">
    <property type="entry name" value="P-loop_NTPase"/>
</dbReference>